<dbReference type="PANTHER" id="PTHR36703">
    <property type="entry name" value="TRIACYLGLYCEROL LIPASE-LIKE PROTEIN"/>
    <property type="match status" value="1"/>
</dbReference>
<keyword evidence="4" id="KW-1185">Reference proteome</keyword>
<reference evidence="2" key="1">
    <citation type="journal article" date="2023" name="GigaByte">
        <title>Genome assembly of the bearded iris, Iris pallida Lam.</title>
        <authorList>
            <person name="Bruccoleri R.E."/>
            <person name="Oakeley E.J."/>
            <person name="Faust A.M.E."/>
            <person name="Altorfer M."/>
            <person name="Dessus-Babus S."/>
            <person name="Burckhardt D."/>
            <person name="Oertli M."/>
            <person name="Naumann U."/>
            <person name="Petersen F."/>
            <person name="Wong J."/>
        </authorList>
    </citation>
    <scope>NUCLEOTIDE SEQUENCE</scope>
    <source>
        <strain evidence="2">GSM-AAB239-AS_SAM_17_03QT</strain>
    </source>
</reference>
<dbReference type="Proteomes" id="UP001140949">
    <property type="component" value="Unassembled WGS sequence"/>
</dbReference>
<evidence type="ECO:0000313" key="2">
    <source>
        <dbReference type="EMBL" id="KAJ6804112.1"/>
    </source>
</evidence>
<gene>
    <name evidence="2" type="ORF">M6B38_186595</name>
    <name evidence="3" type="ORF">M6B38_336430</name>
</gene>
<evidence type="ECO:0000313" key="3">
    <source>
        <dbReference type="EMBL" id="KAJ6834255.1"/>
    </source>
</evidence>
<sequence length="169" mass="19027">MQSKTPIYPPNKFSRTIGLCSRSGLPSHPFSLHGQASYSMRQLHQKNIEKRLDSIEASMKSNHSVEHEEIRKIVTSGNVSTPSCIATAWTTLIIGYALGWRGGSWFSNRKFRREQLKLMGQMKPNRWRFLKRPFVRLRNTSIVKNATPEASPSTNAAASLPSNQIPSTS</sequence>
<protein>
    <submittedName>
        <fullName evidence="2">Uncharacterized protein</fullName>
    </submittedName>
</protein>
<dbReference type="AlphaFoldDB" id="A0AAX6EIZ7"/>
<dbReference type="EMBL" id="JANAVB010036020">
    <property type="protein sequence ID" value="KAJ6804112.1"/>
    <property type="molecule type" value="Genomic_DNA"/>
</dbReference>
<name>A0AAX6EIZ7_IRIPA</name>
<dbReference type="EMBL" id="JANAVB010014600">
    <property type="protein sequence ID" value="KAJ6834255.1"/>
    <property type="molecule type" value="Genomic_DNA"/>
</dbReference>
<reference evidence="2" key="2">
    <citation type="submission" date="2023-04" db="EMBL/GenBank/DDBJ databases">
        <authorList>
            <person name="Bruccoleri R.E."/>
            <person name="Oakeley E.J."/>
            <person name="Faust A.-M."/>
            <person name="Dessus-Babus S."/>
            <person name="Altorfer M."/>
            <person name="Burckhardt D."/>
            <person name="Oertli M."/>
            <person name="Naumann U."/>
            <person name="Petersen F."/>
            <person name="Wong J."/>
        </authorList>
    </citation>
    <scope>NUCLEOTIDE SEQUENCE</scope>
    <source>
        <strain evidence="2">GSM-AAB239-AS_SAM_17_03QT</strain>
        <tissue evidence="2">Leaf</tissue>
    </source>
</reference>
<dbReference type="PANTHER" id="PTHR36703:SF1">
    <property type="entry name" value="TRIACYLGLYCEROL LIPASE-LIKE PROTEIN"/>
    <property type="match status" value="1"/>
</dbReference>
<comment type="caution">
    <text evidence="2">The sequence shown here is derived from an EMBL/GenBank/DDBJ whole genome shotgun (WGS) entry which is preliminary data.</text>
</comment>
<accession>A0AAX6EIZ7</accession>
<proteinExistence type="predicted"/>
<organism evidence="2 4">
    <name type="scientific">Iris pallida</name>
    <name type="common">Sweet iris</name>
    <dbReference type="NCBI Taxonomy" id="29817"/>
    <lineage>
        <taxon>Eukaryota</taxon>
        <taxon>Viridiplantae</taxon>
        <taxon>Streptophyta</taxon>
        <taxon>Embryophyta</taxon>
        <taxon>Tracheophyta</taxon>
        <taxon>Spermatophyta</taxon>
        <taxon>Magnoliopsida</taxon>
        <taxon>Liliopsida</taxon>
        <taxon>Asparagales</taxon>
        <taxon>Iridaceae</taxon>
        <taxon>Iridoideae</taxon>
        <taxon>Irideae</taxon>
        <taxon>Iris</taxon>
    </lineage>
</organism>
<evidence type="ECO:0000313" key="4">
    <source>
        <dbReference type="Proteomes" id="UP001140949"/>
    </source>
</evidence>
<evidence type="ECO:0000256" key="1">
    <source>
        <dbReference type="SAM" id="MobiDB-lite"/>
    </source>
</evidence>
<feature type="region of interest" description="Disordered" evidence="1">
    <location>
        <begin position="145"/>
        <end position="169"/>
    </location>
</feature>